<dbReference type="Pfam" id="PF00593">
    <property type="entry name" value="TonB_dep_Rec_b-barrel"/>
    <property type="match status" value="1"/>
</dbReference>
<dbReference type="InterPro" id="IPR037066">
    <property type="entry name" value="Plug_dom_sf"/>
</dbReference>
<evidence type="ECO:0000256" key="1">
    <source>
        <dbReference type="ARBA" id="ARBA00004571"/>
    </source>
</evidence>
<keyword evidence="8 13" id="KW-0798">TonB box</keyword>
<dbReference type="GO" id="GO:0015344">
    <property type="term" value="F:siderophore uptake transmembrane transporter activity"/>
    <property type="evidence" value="ECO:0007669"/>
    <property type="project" value="TreeGrafter"/>
</dbReference>
<evidence type="ECO:0000256" key="10">
    <source>
        <dbReference type="ARBA" id="ARBA00023170"/>
    </source>
</evidence>
<evidence type="ECO:0000256" key="9">
    <source>
        <dbReference type="ARBA" id="ARBA00023136"/>
    </source>
</evidence>
<keyword evidence="10 17" id="KW-0675">Receptor</keyword>
<dbReference type="GO" id="GO:0015891">
    <property type="term" value="P:siderophore transport"/>
    <property type="evidence" value="ECO:0007669"/>
    <property type="project" value="UniProtKB-ARBA"/>
</dbReference>
<evidence type="ECO:0000313" key="18">
    <source>
        <dbReference type="Proteomes" id="UP000282837"/>
    </source>
</evidence>
<keyword evidence="7" id="KW-0406">Ion transport</keyword>
<dbReference type="FunFam" id="2.170.130.10:FF:000001">
    <property type="entry name" value="Catecholate siderophore TonB-dependent receptor"/>
    <property type="match status" value="1"/>
</dbReference>
<evidence type="ECO:0000256" key="7">
    <source>
        <dbReference type="ARBA" id="ARBA00023065"/>
    </source>
</evidence>
<dbReference type="PANTHER" id="PTHR32552:SF83">
    <property type="entry name" value="BLR3904 PROTEIN"/>
    <property type="match status" value="1"/>
</dbReference>
<accession>A0A3S2UPL5</accession>
<dbReference type="InterPro" id="IPR039426">
    <property type="entry name" value="TonB-dep_rcpt-like"/>
</dbReference>
<dbReference type="InterPro" id="IPR000531">
    <property type="entry name" value="Beta-barrel_TonB"/>
</dbReference>
<keyword evidence="6 14" id="KW-0732">Signal</keyword>
<dbReference type="GO" id="GO:0009279">
    <property type="term" value="C:cell outer membrane"/>
    <property type="evidence" value="ECO:0007669"/>
    <property type="project" value="UniProtKB-SubCell"/>
</dbReference>
<comment type="caution">
    <text evidence="17">The sequence shown here is derived from an EMBL/GenBank/DDBJ whole genome shotgun (WGS) entry which is preliminary data.</text>
</comment>
<dbReference type="SUPFAM" id="SSF56935">
    <property type="entry name" value="Porins"/>
    <property type="match status" value="1"/>
</dbReference>
<evidence type="ECO:0000256" key="8">
    <source>
        <dbReference type="ARBA" id="ARBA00023077"/>
    </source>
</evidence>
<dbReference type="Gene3D" id="2.40.170.20">
    <property type="entry name" value="TonB-dependent receptor, beta-barrel domain"/>
    <property type="match status" value="1"/>
</dbReference>
<evidence type="ECO:0000256" key="3">
    <source>
        <dbReference type="ARBA" id="ARBA00022448"/>
    </source>
</evidence>
<feature type="signal peptide" evidence="14">
    <location>
        <begin position="1"/>
        <end position="30"/>
    </location>
</feature>
<gene>
    <name evidence="17" type="ORF">EOE18_15115</name>
</gene>
<name>A0A3S2UPL5_9SPHN</name>
<comment type="subcellular location">
    <subcellularLocation>
        <location evidence="1 12">Cell outer membrane</location>
        <topology evidence="1 12">Multi-pass membrane protein</topology>
    </subcellularLocation>
</comment>
<evidence type="ECO:0000256" key="2">
    <source>
        <dbReference type="ARBA" id="ARBA00009810"/>
    </source>
</evidence>
<keyword evidence="5 12" id="KW-0812">Transmembrane</keyword>
<sequence length="789" mass="84104">MQTLRSRIASQGASSLALGCFSLLAQPAVAQTTPPATPDSGQANLGGFTVSDTAVDEGSYKVERQASPKATADLVDTPRSITVVSRQLLDDTNSTTLAEALRNVPGITLGAGEGGNPLGDRPFIRGSDSSNSIYLDGVRDIAASSRETFALEAIEVTKGSDGVTNGSGNAGGSINMVSKAPEKRRFVAGDAAYGSADYKRFTVDVNQPINDFVGVRVAGMYHDQGVAGRDYVWQRRWGIAPSIKFGLNGPTSLTLDWYHMQSSELPDQGIPYTRIASSLPAGYTEVAPLGTGAFTTASGSTVQRSRGTFYGLVNRDFRTTNNDSFTARFEHQISKDLTIRNTLRYSSTEQDYLWTQPDDSRGNLYLYGTVSRRANSRYSTQNGLVDQIDLYGKFNTGGLKHSLAAGLEYNAQDSAIGNYFSNGVAGTAIASAVACASATSVGNAICTSASTPNAYDVWTGVVEKGPANSRTLADWTTLSAYVFDTITLSNKWMVNLGGRYDRFVTHASAAVAAPFTTNRTWQRRKDDLFTYQAGLVYKPSANGSIYVSTSTSAIAPGTFLAQGLEDNAVASATIDPNSLKVQKTTSYEAGTKWNLFGDALAVNLAVFQTRTTNARVTSDNGGVAFIGDKRVRGIELGISGNVTEKWALSGGYTHMPSVMLNGGYASVGGVYVPAVTTGKRVANTPLDSLTVNTTYKVTPKFTLGGSAIYMGKVYGGYGYGSTAATVRAVYAPSYWRFDANAAYKINDHASLRVNALNLTNKLYYDSAFTSHYAHQAAGRTVIATLSLKY</sequence>
<evidence type="ECO:0000256" key="5">
    <source>
        <dbReference type="ARBA" id="ARBA00022692"/>
    </source>
</evidence>
<evidence type="ECO:0000256" key="4">
    <source>
        <dbReference type="ARBA" id="ARBA00022452"/>
    </source>
</evidence>
<evidence type="ECO:0000259" key="16">
    <source>
        <dbReference type="Pfam" id="PF07715"/>
    </source>
</evidence>
<keyword evidence="4 12" id="KW-1134">Transmembrane beta strand</keyword>
<reference evidence="17 18" key="1">
    <citation type="submission" date="2019-01" db="EMBL/GenBank/DDBJ databases">
        <authorList>
            <person name="Chen W.-M."/>
        </authorList>
    </citation>
    <scope>NUCLEOTIDE SEQUENCE [LARGE SCALE GENOMIC DNA]</scope>
    <source>
        <strain evidence="17 18">FSY-9</strain>
    </source>
</reference>
<organism evidence="17 18">
    <name type="scientific">Novosphingobium umbonatum</name>
    <dbReference type="NCBI Taxonomy" id="1908524"/>
    <lineage>
        <taxon>Bacteria</taxon>
        <taxon>Pseudomonadati</taxon>
        <taxon>Pseudomonadota</taxon>
        <taxon>Alphaproteobacteria</taxon>
        <taxon>Sphingomonadales</taxon>
        <taxon>Sphingomonadaceae</taxon>
        <taxon>Novosphingobium</taxon>
    </lineage>
</organism>
<dbReference type="PROSITE" id="PS52016">
    <property type="entry name" value="TONB_DEPENDENT_REC_3"/>
    <property type="match status" value="1"/>
</dbReference>
<dbReference type="PROSITE" id="PS51257">
    <property type="entry name" value="PROKAR_LIPOPROTEIN"/>
    <property type="match status" value="1"/>
</dbReference>
<dbReference type="PANTHER" id="PTHR32552">
    <property type="entry name" value="FERRICHROME IRON RECEPTOR-RELATED"/>
    <property type="match status" value="1"/>
</dbReference>
<dbReference type="OrthoDB" id="9760333at2"/>
<keyword evidence="3 12" id="KW-0813">Transport</keyword>
<evidence type="ECO:0000256" key="12">
    <source>
        <dbReference type="PROSITE-ProRule" id="PRU01360"/>
    </source>
</evidence>
<dbReference type="InterPro" id="IPR012910">
    <property type="entry name" value="Plug_dom"/>
</dbReference>
<dbReference type="AlphaFoldDB" id="A0A3S2UPL5"/>
<proteinExistence type="inferred from homology"/>
<evidence type="ECO:0000256" key="14">
    <source>
        <dbReference type="SAM" id="SignalP"/>
    </source>
</evidence>
<dbReference type="Gene3D" id="2.170.130.10">
    <property type="entry name" value="TonB-dependent receptor, plug domain"/>
    <property type="match status" value="1"/>
</dbReference>
<dbReference type="RefSeq" id="WP_127711029.1">
    <property type="nucleotide sequence ID" value="NZ_SACO01000013.1"/>
</dbReference>
<evidence type="ECO:0000256" key="11">
    <source>
        <dbReference type="ARBA" id="ARBA00023237"/>
    </source>
</evidence>
<keyword evidence="18" id="KW-1185">Reference proteome</keyword>
<protein>
    <submittedName>
        <fullName evidence="17">TonB-dependent receptor</fullName>
    </submittedName>
</protein>
<dbReference type="Proteomes" id="UP000282837">
    <property type="component" value="Unassembled WGS sequence"/>
</dbReference>
<feature type="chain" id="PRO_5018753594" evidence="14">
    <location>
        <begin position="31"/>
        <end position="789"/>
    </location>
</feature>
<evidence type="ECO:0000256" key="6">
    <source>
        <dbReference type="ARBA" id="ARBA00022729"/>
    </source>
</evidence>
<evidence type="ECO:0000259" key="15">
    <source>
        <dbReference type="Pfam" id="PF00593"/>
    </source>
</evidence>
<dbReference type="EMBL" id="SACO01000013">
    <property type="protein sequence ID" value="RVU03648.1"/>
    <property type="molecule type" value="Genomic_DNA"/>
</dbReference>
<dbReference type="Pfam" id="PF07715">
    <property type="entry name" value="Plug"/>
    <property type="match status" value="1"/>
</dbReference>
<dbReference type="CDD" id="cd01347">
    <property type="entry name" value="ligand_gated_channel"/>
    <property type="match status" value="1"/>
</dbReference>
<evidence type="ECO:0000313" key="17">
    <source>
        <dbReference type="EMBL" id="RVU03648.1"/>
    </source>
</evidence>
<keyword evidence="9 12" id="KW-0472">Membrane</keyword>
<comment type="similarity">
    <text evidence="2 12 13">Belongs to the TonB-dependent receptor family.</text>
</comment>
<dbReference type="InterPro" id="IPR036942">
    <property type="entry name" value="Beta-barrel_TonB_sf"/>
</dbReference>
<feature type="domain" description="TonB-dependent receptor plug" evidence="16">
    <location>
        <begin position="74"/>
        <end position="172"/>
    </location>
</feature>
<keyword evidence="11 12" id="KW-0998">Cell outer membrane</keyword>
<feature type="domain" description="TonB-dependent receptor-like beta-barrel" evidence="15">
    <location>
        <begin position="301"/>
        <end position="758"/>
    </location>
</feature>
<evidence type="ECO:0000256" key="13">
    <source>
        <dbReference type="RuleBase" id="RU003357"/>
    </source>
</evidence>